<dbReference type="STRING" id="1677920.LS71_03635"/>
<gene>
    <name evidence="2" type="ORF">LS71_002120</name>
</gene>
<dbReference type="EMBL" id="JRPR02000001">
    <property type="protein sequence ID" value="TLD97565.1"/>
    <property type="molecule type" value="Genomic_DNA"/>
</dbReference>
<dbReference type="AlphaFoldDB" id="A0A4U8TCA5"/>
<dbReference type="OrthoDB" id="9810122at2"/>
<dbReference type="GO" id="GO:0006888">
    <property type="term" value="P:endoplasmic reticulum to Golgi vesicle-mediated transport"/>
    <property type="evidence" value="ECO:0007669"/>
    <property type="project" value="TreeGrafter"/>
</dbReference>
<dbReference type="GO" id="GO:0005886">
    <property type="term" value="C:plasma membrane"/>
    <property type="evidence" value="ECO:0007669"/>
    <property type="project" value="TreeGrafter"/>
</dbReference>
<comment type="caution">
    <text evidence="2">The sequence shown here is derived from an EMBL/GenBank/DDBJ whole genome shotgun (WGS) entry which is preliminary data.</text>
</comment>
<evidence type="ECO:0000259" key="1">
    <source>
        <dbReference type="Pfam" id="PF05050"/>
    </source>
</evidence>
<evidence type="ECO:0000313" key="3">
    <source>
        <dbReference type="Proteomes" id="UP000029733"/>
    </source>
</evidence>
<reference evidence="2 3" key="1">
    <citation type="journal article" date="2014" name="Genome Announc.">
        <title>Draft genome sequences of eight enterohepatic helicobacter species isolated from both laboratory and wild rodents.</title>
        <authorList>
            <person name="Sheh A."/>
            <person name="Shen Z."/>
            <person name="Fox J.G."/>
        </authorList>
    </citation>
    <scope>NUCLEOTIDE SEQUENCE [LARGE SCALE GENOMIC DNA]</scope>
    <source>
        <strain evidence="2 3">MIT 09-6949</strain>
    </source>
</reference>
<protein>
    <submittedName>
        <fullName evidence="2">FkbM family methyltransferase</fullName>
    </submittedName>
</protein>
<keyword evidence="2" id="KW-0489">Methyltransferase</keyword>
<dbReference type="PANTHER" id="PTHR34009:SF2">
    <property type="entry name" value="PROTEIN STAR"/>
    <property type="match status" value="1"/>
</dbReference>
<keyword evidence="3" id="KW-1185">Reference proteome</keyword>
<accession>A0A4U8TCA5</accession>
<sequence>MSAYRSPRRLNALRLPNISLILRGGGSYAQYGQDLFVQIFFSRLPRKESYFFVDVGANDGISFSNTLALEQSQIQHWQGILIEADSQMFAKCVKNRPHTPAYNVALCNKDEMVHFMAIEGYAQMLSGIVEDYHPAHLERIEREIAQYGGSYKIFEMQGARFCSIMSHSQHKHIDYLSIDVEGSEMQILQGIDFERYDITLIGIEDNYPTRSKIQSFLKQKGYVKVAKLGADVFFAKTQNL</sequence>
<organism evidence="2 3">
    <name type="scientific">Helicobacter jaachi</name>
    <dbReference type="NCBI Taxonomy" id="1677920"/>
    <lineage>
        <taxon>Bacteria</taxon>
        <taxon>Pseudomonadati</taxon>
        <taxon>Campylobacterota</taxon>
        <taxon>Epsilonproteobacteria</taxon>
        <taxon>Campylobacterales</taxon>
        <taxon>Helicobacteraceae</taxon>
        <taxon>Helicobacter</taxon>
    </lineage>
</organism>
<name>A0A4U8TCA5_9HELI</name>
<proteinExistence type="predicted"/>
<dbReference type="Gene3D" id="3.40.50.150">
    <property type="entry name" value="Vaccinia Virus protein VP39"/>
    <property type="match status" value="1"/>
</dbReference>
<dbReference type="Proteomes" id="UP000029733">
    <property type="component" value="Unassembled WGS sequence"/>
</dbReference>
<keyword evidence="2" id="KW-0808">Transferase</keyword>
<dbReference type="GO" id="GO:0008168">
    <property type="term" value="F:methyltransferase activity"/>
    <property type="evidence" value="ECO:0007669"/>
    <property type="project" value="UniProtKB-KW"/>
</dbReference>
<dbReference type="InterPro" id="IPR029063">
    <property type="entry name" value="SAM-dependent_MTases_sf"/>
</dbReference>
<dbReference type="InterPro" id="IPR053202">
    <property type="entry name" value="EGF_Rcpt_Signaling_Reg"/>
</dbReference>
<evidence type="ECO:0000313" key="2">
    <source>
        <dbReference type="EMBL" id="TLD97565.1"/>
    </source>
</evidence>
<dbReference type="GO" id="GO:0032259">
    <property type="term" value="P:methylation"/>
    <property type="evidence" value="ECO:0007669"/>
    <property type="project" value="UniProtKB-KW"/>
</dbReference>
<dbReference type="Pfam" id="PF05050">
    <property type="entry name" value="Methyltransf_21"/>
    <property type="match status" value="1"/>
</dbReference>
<dbReference type="PANTHER" id="PTHR34009">
    <property type="entry name" value="PROTEIN STAR"/>
    <property type="match status" value="1"/>
</dbReference>
<dbReference type="NCBIfam" id="TIGR01444">
    <property type="entry name" value="fkbM_fam"/>
    <property type="match status" value="1"/>
</dbReference>
<dbReference type="SUPFAM" id="SSF53335">
    <property type="entry name" value="S-adenosyl-L-methionine-dependent methyltransferases"/>
    <property type="match status" value="1"/>
</dbReference>
<dbReference type="GO" id="GO:0016197">
    <property type="term" value="P:endosomal transport"/>
    <property type="evidence" value="ECO:0007669"/>
    <property type="project" value="TreeGrafter"/>
</dbReference>
<feature type="domain" description="Methyltransferase FkbM" evidence="1">
    <location>
        <begin position="54"/>
        <end position="222"/>
    </location>
</feature>
<dbReference type="InterPro" id="IPR006342">
    <property type="entry name" value="FkbM_mtfrase"/>
</dbReference>
<dbReference type="GO" id="GO:0005737">
    <property type="term" value="C:cytoplasm"/>
    <property type="evidence" value="ECO:0007669"/>
    <property type="project" value="GOC"/>
</dbReference>